<dbReference type="EMBL" id="JACCHP010000002">
    <property type="protein sequence ID" value="MBH5396899.1"/>
    <property type="molecule type" value="Genomic_DNA"/>
</dbReference>
<sequence length="516" mass="57160">MLFPFQRRPLEQLAPPWNASKPAVLSQIEAALRADPAGEVHLPDDRDPEEIRWAPGALDALFGRPSSTQSISARTIVTALSALVRRPSDAAYRHFYGIIQRDDAISIVDEMLSVLSTQTMPRDKVAAIAREVARKSPDVSAVKLVLALLGLAGAAEDRNLILTLGRFDELTIFAAVALRNLLENAEDEVWTLAKNVRGWGRIRAIFQLAGTTRADIKAWLLREGWDNSIMIEESAYFCATQGDLLTALRADDPDQPLLDGAGEILHALVNGGPAEDMGHYPDGAEASRLYVRHVAATPSLLRRYRHVKAIFDFAQGEPPSQWSAETRWDIRTNASLYLGRVEWSELVKQSLRSSDQQAFWLACEVGQMIGVDVWPARFERQRAGVSDEWYFLMQSQNVDCIEQVLALARDRLDLAKVGSGPDTSTGLGPIFKDDSAVDFIVQDLKRFPGVGWDVVKVAMRGRTVRCRNMALNALVAWGRDAWPADAEDVLTRALEAEPDDKVRSRIRAVLTGKEAS</sequence>
<evidence type="ECO:0000313" key="1">
    <source>
        <dbReference type="EMBL" id="MBH5396899.1"/>
    </source>
</evidence>
<evidence type="ECO:0000313" key="2">
    <source>
        <dbReference type="Proteomes" id="UP000807370"/>
    </source>
</evidence>
<accession>A0ABS0PI67</accession>
<evidence type="ECO:0008006" key="3">
    <source>
        <dbReference type="Google" id="ProtNLM"/>
    </source>
</evidence>
<comment type="caution">
    <text evidence="1">The sequence shown here is derived from an EMBL/GenBank/DDBJ whole genome shotgun (WGS) entry which is preliminary data.</text>
</comment>
<dbReference type="RefSeq" id="WP_197958301.1">
    <property type="nucleotide sequence ID" value="NZ_JACCHP010000002.1"/>
</dbReference>
<reference evidence="1 2" key="1">
    <citation type="submission" date="2020-07" db="EMBL/GenBank/DDBJ databases">
        <title>Bradyrhizobium diversity isolated from nodules of indigenous legumes of Western Australia.</title>
        <authorList>
            <person name="Klepa M.S."/>
        </authorList>
    </citation>
    <scope>NUCLEOTIDE SEQUENCE [LARGE SCALE GENOMIC DNA]</scope>
    <source>
        <strain evidence="1 2">CNPSo 4010</strain>
    </source>
</reference>
<proteinExistence type="predicted"/>
<gene>
    <name evidence="1" type="ORF">HZZ13_03715</name>
</gene>
<organism evidence="1 2">
    <name type="scientific">Bradyrhizobium agreste</name>
    <dbReference type="NCBI Taxonomy" id="2751811"/>
    <lineage>
        <taxon>Bacteria</taxon>
        <taxon>Pseudomonadati</taxon>
        <taxon>Pseudomonadota</taxon>
        <taxon>Alphaproteobacteria</taxon>
        <taxon>Hyphomicrobiales</taxon>
        <taxon>Nitrobacteraceae</taxon>
        <taxon>Bradyrhizobium</taxon>
    </lineage>
</organism>
<keyword evidence="2" id="KW-1185">Reference proteome</keyword>
<name>A0ABS0PI67_9BRAD</name>
<protein>
    <recommendedName>
        <fullName evidence="3">HEAT repeat domain-containing protein</fullName>
    </recommendedName>
</protein>
<dbReference type="Proteomes" id="UP000807370">
    <property type="component" value="Unassembled WGS sequence"/>
</dbReference>